<dbReference type="Proteomes" id="UP000050996">
    <property type="component" value="Unassembled WGS sequence"/>
</dbReference>
<evidence type="ECO:0000313" key="6">
    <source>
        <dbReference type="Proteomes" id="UP000050996"/>
    </source>
</evidence>
<dbReference type="GO" id="GO:0005576">
    <property type="term" value="C:extracellular region"/>
    <property type="evidence" value="ECO:0007669"/>
    <property type="project" value="UniProtKB-SubCell"/>
</dbReference>
<feature type="chain" id="PRO_5006208554" evidence="3">
    <location>
        <begin position="24"/>
        <end position="233"/>
    </location>
</feature>
<accession>A0A0Q3VIP9</accession>
<dbReference type="Pfam" id="PF07737">
    <property type="entry name" value="ATLF"/>
    <property type="match status" value="1"/>
</dbReference>
<evidence type="ECO:0000256" key="2">
    <source>
        <dbReference type="ARBA" id="ARBA00022525"/>
    </source>
</evidence>
<dbReference type="CDD" id="cd20183">
    <property type="entry name" value="M34_PPEP"/>
    <property type="match status" value="1"/>
</dbReference>
<dbReference type="Gene3D" id="3.40.390.10">
    <property type="entry name" value="Collagenase (Catalytic Domain)"/>
    <property type="match status" value="1"/>
</dbReference>
<dbReference type="InterPro" id="IPR014781">
    <property type="entry name" value="Anthrax_toxin_lethal/edema_N/C"/>
</dbReference>
<dbReference type="InterPro" id="IPR024079">
    <property type="entry name" value="MetalloPept_cat_dom_sf"/>
</dbReference>
<dbReference type="PATRIC" id="fig|1637975.4.peg.3388"/>
<keyword evidence="2" id="KW-0964">Secreted</keyword>
<dbReference type="EMBL" id="LJIX01000006">
    <property type="protein sequence ID" value="KQL20154.1"/>
    <property type="molecule type" value="Genomic_DNA"/>
</dbReference>
<dbReference type="PROSITE" id="PS51995">
    <property type="entry name" value="ATLF"/>
    <property type="match status" value="1"/>
</dbReference>
<reference evidence="5 6" key="1">
    <citation type="submission" date="2015-09" db="EMBL/GenBank/DDBJ databases">
        <title>Genome sequencing project for genomic taxonomy and phylogenomics of Bacillus-like bacteria.</title>
        <authorList>
            <person name="Liu B."/>
            <person name="Wang J."/>
            <person name="Zhu Y."/>
            <person name="Liu G."/>
            <person name="Chen Q."/>
            <person name="Chen Z."/>
            <person name="Lan J."/>
            <person name="Che J."/>
            <person name="Ge C."/>
            <person name="Shi H."/>
            <person name="Pan Z."/>
            <person name="Liu X."/>
        </authorList>
    </citation>
    <scope>NUCLEOTIDE SEQUENCE [LARGE SCALE GENOMIC DNA]</scope>
    <source>
        <strain evidence="5 6">FJAT-18043</strain>
    </source>
</reference>
<evidence type="ECO:0000256" key="3">
    <source>
        <dbReference type="SAM" id="SignalP"/>
    </source>
</evidence>
<keyword evidence="6" id="KW-1185">Reference proteome</keyword>
<dbReference type="STRING" id="1637975.AN957_17300"/>
<feature type="domain" description="ATLF-like" evidence="4">
    <location>
        <begin position="48"/>
        <end position="233"/>
    </location>
</feature>
<dbReference type="AlphaFoldDB" id="A0A0Q3VIP9"/>
<evidence type="ECO:0000313" key="5">
    <source>
        <dbReference type="EMBL" id="KQL20154.1"/>
    </source>
</evidence>
<organism evidence="5 6">
    <name type="scientific">Cytobacillus solani</name>
    <dbReference type="NCBI Taxonomy" id="1637975"/>
    <lineage>
        <taxon>Bacteria</taxon>
        <taxon>Bacillati</taxon>
        <taxon>Bacillota</taxon>
        <taxon>Bacilli</taxon>
        <taxon>Bacillales</taxon>
        <taxon>Bacillaceae</taxon>
        <taxon>Cytobacillus</taxon>
    </lineage>
</organism>
<feature type="signal peptide" evidence="3">
    <location>
        <begin position="1"/>
        <end position="23"/>
    </location>
</feature>
<dbReference type="SUPFAM" id="SSF55486">
    <property type="entry name" value="Metalloproteases ('zincins'), catalytic domain"/>
    <property type="match status" value="1"/>
</dbReference>
<evidence type="ECO:0000259" key="4">
    <source>
        <dbReference type="PROSITE" id="PS51995"/>
    </source>
</evidence>
<evidence type="ECO:0000256" key="1">
    <source>
        <dbReference type="ARBA" id="ARBA00004613"/>
    </source>
</evidence>
<dbReference type="RefSeq" id="WP_056685331.1">
    <property type="nucleotide sequence ID" value="NZ_CP085712.1"/>
</dbReference>
<dbReference type="GO" id="GO:0008237">
    <property type="term" value="F:metallopeptidase activity"/>
    <property type="evidence" value="ECO:0007669"/>
    <property type="project" value="InterPro"/>
</dbReference>
<gene>
    <name evidence="5" type="ORF">AN957_17300</name>
</gene>
<protein>
    <submittedName>
        <fullName evidence="5">Toxin</fullName>
    </submittedName>
</protein>
<comment type="caution">
    <text evidence="5">The sequence shown here is derived from an EMBL/GenBank/DDBJ whole genome shotgun (WGS) entry which is preliminary data.</text>
</comment>
<keyword evidence="3" id="KW-0732">Signal</keyword>
<proteinExistence type="predicted"/>
<dbReference type="InterPro" id="IPR047568">
    <property type="entry name" value="ATLF-like_dom"/>
</dbReference>
<name>A0A0Q3VIP9_9BACI</name>
<sequence length="233" mass="26059">MRKVSLFIFILFISLALMGSSQAAMGGIQLKDYPSHSTLKKSLVLNSPSVLGSIILLPTDPFDEREASQIISRVDNLPFSLLSKVGEENIKLKLFIGRLTDNPTAAHLEGMIPRGYNGGTTWDDVPGIGGSKTVLVKIGFSDKGSGHSSVNLELHELAHSIDRYVYDGMRNNQKFLKIWKKEKPLLFPAQDYFLTFPEEYFAETFAMYFLGGDSRNLLKAKAPETYRFMKSLK</sequence>
<comment type="subcellular location">
    <subcellularLocation>
        <location evidence="1">Secreted</location>
    </subcellularLocation>
</comment>